<evidence type="ECO:0000313" key="3">
    <source>
        <dbReference type="Proteomes" id="UP001238179"/>
    </source>
</evidence>
<organism evidence="2 3">
    <name type="scientific">Mesoterricola silvestris</name>
    <dbReference type="NCBI Taxonomy" id="2927979"/>
    <lineage>
        <taxon>Bacteria</taxon>
        <taxon>Pseudomonadati</taxon>
        <taxon>Acidobacteriota</taxon>
        <taxon>Holophagae</taxon>
        <taxon>Holophagales</taxon>
        <taxon>Holophagaceae</taxon>
        <taxon>Mesoterricola</taxon>
    </lineage>
</organism>
<dbReference type="Proteomes" id="UP001238179">
    <property type="component" value="Chromosome"/>
</dbReference>
<dbReference type="CDD" id="cd09916">
    <property type="entry name" value="CpxP_like"/>
    <property type="match status" value="1"/>
</dbReference>
<feature type="chain" id="PRO_5041443456" evidence="1">
    <location>
        <begin position="27"/>
        <end position="187"/>
    </location>
</feature>
<proteinExistence type="predicted"/>
<feature type="signal peptide" evidence="1">
    <location>
        <begin position="1"/>
        <end position="26"/>
    </location>
</feature>
<dbReference type="InterPro" id="IPR012899">
    <property type="entry name" value="LTXXQ"/>
</dbReference>
<dbReference type="GO" id="GO:0042597">
    <property type="term" value="C:periplasmic space"/>
    <property type="evidence" value="ECO:0007669"/>
    <property type="project" value="InterPro"/>
</dbReference>
<dbReference type="KEGG" id="msil:METEAL_10700"/>
<dbReference type="EMBL" id="AP027080">
    <property type="protein sequence ID" value="BDU71896.1"/>
    <property type="molecule type" value="Genomic_DNA"/>
</dbReference>
<evidence type="ECO:0000256" key="1">
    <source>
        <dbReference type="SAM" id="SignalP"/>
    </source>
</evidence>
<dbReference type="Gene3D" id="1.20.120.1490">
    <property type="match status" value="1"/>
</dbReference>
<name>A0AA48GU98_9BACT</name>
<keyword evidence="3" id="KW-1185">Reference proteome</keyword>
<dbReference type="AlphaFoldDB" id="A0AA48GU98"/>
<sequence>MKNPFSTLSRTLCAGALALAVLPALAAGGRGPCGTAGGGACGTPRGGVCANLPGVTEAQKTAFAALQAKHRPAMEEKCKAARDAHDALRQAMAKPDTDRAALKALFDKESQARFALLEMRQAHRQEMAKLLTPEQKAVWEKRCADGPGMGRGQGCADGPAMGKGRDCATGMKGGRHHGQGACPQGVR</sequence>
<dbReference type="InterPro" id="IPR025961">
    <property type="entry name" value="Metal_resist"/>
</dbReference>
<reference evidence="3" key="1">
    <citation type="journal article" date="2023" name="Int. J. Syst. Evol. Microbiol.">
        <title>Mesoterricola silvestris gen. nov., sp. nov., Mesoterricola sediminis sp. nov., Geothrix oryzae sp. nov., Geothrix edaphica sp. nov., Geothrix rubra sp. nov., and Geothrix limicola sp. nov., six novel members of Acidobacteriota isolated from soils.</title>
        <authorList>
            <person name="Itoh H."/>
            <person name="Sugisawa Y."/>
            <person name="Mise K."/>
            <person name="Xu Z."/>
            <person name="Kuniyasu M."/>
            <person name="Ushijima N."/>
            <person name="Kawano K."/>
            <person name="Kobayashi E."/>
            <person name="Shiratori Y."/>
            <person name="Masuda Y."/>
            <person name="Senoo K."/>
        </authorList>
    </citation>
    <scope>NUCLEOTIDE SEQUENCE [LARGE SCALE GENOMIC DNA]</scope>
    <source>
        <strain evidence="3">W79</strain>
    </source>
</reference>
<keyword evidence="1" id="KW-0732">Signal</keyword>
<dbReference type="RefSeq" id="WP_316414798.1">
    <property type="nucleotide sequence ID" value="NZ_AP027080.1"/>
</dbReference>
<dbReference type="Pfam" id="PF13801">
    <property type="entry name" value="Metal_resist"/>
    <property type="match status" value="1"/>
</dbReference>
<accession>A0AA48GU98</accession>
<evidence type="ECO:0000313" key="2">
    <source>
        <dbReference type="EMBL" id="BDU71896.1"/>
    </source>
</evidence>
<protein>
    <submittedName>
        <fullName evidence="2">Uncharacterized protein</fullName>
    </submittedName>
</protein>
<gene>
    <name evidence="2" type="ORF">METEAL_10700</name>
</gene>